<dbReference type="InterPro" id="IPR018056">
    <property type="entry name" value="Kringle_CS"/>
</dbReference>
<feature type="non-terminal residue" evidence="7">
    <location>
        <position position="1"/>
    </location>
</feature>
<evidence type="ECO:0000256" key="4">
    <source>
        <dbReference type="ARBA" id="ARBA00023157"/>
    </source>
</evidence>
<keyword evidence="4 5" id="KW-1015">Disulfide bond</keyword>
<dbReference type="PANTHER" id="PTHR24261:SF7">
    <property type="entry name" value="KRINGLE DOMAIN-CONTAINING PROTEIN"/>
    <property type="match status" value="1"/>
</dbReference>
<dbReference type="CDD" id="cd00108">
    <property type="entry name" value="KR"/>
    <property type="match status" value="4"/>
</dbReference>
<name>C3ZK71_BRAFL</name>
<organism>
    <name type="scientific">Branchiostoma floridae</name>
    <name type="common">Florida lancelet</name>
    <name type="synonym">Amphioxus</name>
    <dbReference type="NCBI Taxonomy" id="7739"/>
    <lineage>
        <taxon>Eukaryota</taxon>
        <taxon>Metazoa</taxon>
        <taxon>Chordata</taxon>
        <taxon>Cephalochordata</taxon>
        <taxon>Leptocardii</taxon>
        <taxon>Amphioxiformes</taxon>
        <taxon>Branchiostomatidae</taxon>
        <taxon>Branchiostoma</taxon>
    </lineage>
</organism>
<dbReference type="InterPro" id="IPR000001">
    <property type="entry name" value="Kringle"/>
</dbReference>
<keyword evidence="2" id="KW-0732">Signal</keyword>
<feature type="domain" description="Kringle" evidence="6">
    <location>
        <begin position="79"/>
        <end position="157"/>
    </location>
</feature>
<dbReference type="Pfam" id="PF00051">
    <property type="entry name" value="Kringle"/>
    <property type="match status" value="4"/>
</dbReference>
<dbReference type="InterPro" id="IPR050759">
    <property type="entry name" value="Serine_protease_kringle"/>
</dbReference>
<dbReference type="SMART" id="SM00130">
    <property type="entry name" value="KR"/>
    <property type="match status" value="4"/>
</dbReference>
<gene>
    <name evidence="7" type="ORF">BRAFLDRAFT_250118</name>
</gene>
<evidence type="ECO:0000313" key="7">
    <source>
        <dbReference type="EMBL" id="EEN46970.1"/>
    </source>
</evidence>
<protein>
    <recommendedName>
        <fullName evidence="6">Kringle domain-containing protein</fullName>
    </recommendedName>
</protein>
<feature type="domain" description="Kringle" evidence="6">
    <location>
        <begin position="280"/>
        <end position="354"/>
    </location>
</feature>
<dbReference type="STRING" id="7739.C3ZK71"/>
<feature type="disulfide bond" evidence="5">
    <location>
        <begin position="129"/>
        <end position="152"/>
    </location>
</feature>
<dbReference type="FunFam" id="2.40.20.10:FF:000004">
    <property type="entry name" value="Hepatocyte growth factor"/>
    <property type="match status" value="2"/>
</dbReference>
<dbReference type="FunFam" id="2.40.20.10:FF:000042">
    <property type="entry name" value="Uncharacterized protein"/>
    <property type="match status" value="2"/>
</dbReference>
<accession>C3ZK71</accession>
<sequence>TECLEGSGVTYRGTEYKTKSGTDCQRWDSTSPHKPARKPQDCTEHNFRRNPDNVAMPWCYTTDPGKRWEYCAIPGCAEACLVYKGESYRGKLATTVTGKKCQRWASQTPHSHKYRPDKYESYGLNENYCRNPDGHSAPWCYTMDMGKRWEICNVPGCDTYPLVSPPVYWSFYCVVYKGIPYRGTIAVTKSGKTCQPWASQTPHSHKYTPVKYLNYGLDQNYCRNPSGGAMPWCHTTDPGTRWEYCDIPGCAPRPTSPATSRRMVKITTTAATPPEQPCPECRMGKGTSYRGTVAVTKSGKTCQRWDSKSPHKPYHKPKDRKDHNYCRNPDGVAMPWCYTTDPGKRWEYCDIPGCGKFLPS</sequence>
<dbReference type="PROSITE" id="PS00021">
    <property type="entry name" value="KRINGLE_1"/>
    <property type="match status" value="3"/>
</dbReference>
<keyword evidence="3" id="KW-0677">Repeat</keyword>
<evidence type="ECO:0000256" key="3">
    <source>
        <dbReference type="ARBA" id="ARBA00022737"/>
    </source>
</evidence>
<feature type="disulfide bond" evidence="5">
    <location>
        <begin position="173"/>
        <end position="250"/>
    </location>
</feature>
<dbReference type="PRINTS" id="PR00018">
    <property type="entry name" value="KRINGLE"/>
</dbReference>
<dbReference type="SUPFAM" id="SSF57440">
    <property type="entry name" value="Kringle-like"/>
    <property type="match status" value="4"/>
</dbReference>
<dbReference type="EMBL" id="GG666636">
    <property type="protein sequence ID" value="EEN46970.1"/>
    <property type="molecule type" value="Genomic_DNA"/>
</dbReference>
<feature type="disulfide bond" evidence="5">
    <location>
        <begin position="101"/>
        <end position="140"/>
    </location>
</feature>
<dbReference type="eggNOG" id="ENOG502QVNP">
    <property type="taxonomic scope" value="Eukaryota"/>
</dbReference>
<dbReference type="Gene3D" id="2.40.20.10">
    <property type="entry name" value="Plasminogen Kringle 4"/>
    <property type="match status" value="4"/>
</dbReference>
<feature type="domain" description="Kringle" evidence="6">
    <location>
        <begin position="2"/>
        <end position="76"/>
    </location>
</feature>
<dbReference type="PANTHER" id="PTHR24261">
    <property type="entry name" value="PLASMINOGEN-RELATED"/>
    <property type="match status" value="1"/>
</dbReference>
<dbReference type="InterPro" id="IPR013806">
    <property type="entry name" value="Kringle-like"/>
</dbReference>
<dbReference type="InParanoid" id="C3ZK71"/>
<feature type="disulfide bond" evidence="5">
    <location>
        <begin position="326"/>
        <end position="349"/>
    </location>
</feature>
<feature type="disulfide bond" evidence="5">
    <location>
        <begin position="80"/>
        <end position="157"/>
    </location>
</feature>
<dbReference type="PROSITE" id="PS50070">
    <property type="entry name" value="KRINGLE_2"/>
    <property type="match status" value="4"/>
</dbReference>
<evidence type="ECO:0000256" key="1">
    <source>
        <dbReference type="ARBA" id="ARBA00022572"/>
    </source>
</evidence>
<keyword evidence="1 5" id="KW-0420">Kringle</keyword>
<reference evidence="7" key="1">
    <citation type="journal article" date="2008" name="Nature">
        <title>The amphioxus genome and the evolution of the chordate karyotype.</title>
        <authorList>
            <consortium name="US DOE Joint Genome Institute (JGI-PGF)"/>
            <person name="Putnam N.H."/>
            <person name="Butts T."/>
            <person name="Ferrier D.E.K."/>
            <person name="Furlong R.F."/>
            <person name="Hellsten U."/>
            <person name="Kawashima T."/>
            <person name="Robinson-Rechavi M."/>
            <person name="Shoguchi E."/>
            <person name="Terry A."/>
            <person name="Yu J.-K."/>
            <person name="Benito-Gutierrez E.L."/>
            <person name="Dubchak I."/>
            <person name="Garcia-Fernandez J."/>
            <person name="Gibson-Brown J.J."/>
            <person name="Grigoriev I.V."/>
            <person name="Horton A.C."/>
            <person name="de Jong P.J."/>
            <person name="Jurka J."/>
            <person name="Kapitonov V.V."/>
            <person name="Kohara Y."/>
            <person name="Kuroki Y."/>
            <person name="Lindquist E."/>
            <person name="Lucas S."/>
            <person name="Osoegawa K."/>
            <person name="Pennacchio L.A."/>
            <person name="Salamov A.A."/>
            <person name="Satou Y."/>
            <person name="Sauka-Spengler T."/>
            <person name="Schmutz J."/>
            <person name="Shin-I T."/>
            <person name="Toyoda A."/>
            <person name="Bronner-Fraser M."/>
            <person name="Fujiyama A."/>
            <person name="Holland L.Z."/>
            <person name="Holland P.W.H."/>
            <person name="Satoh N."/>
            <person name="Rokhsar D.S."/>
        </authorList>
    </citation>
    <scope>NUCLEOTIDE SEQUENCE [LARGE SCALE GENOMIC DNA]</scope>
    <source>
        <strain evidence="7">S238N-H82</strain>
        <tissue evidence="7">Testes</tissue>
    </source>
</reference>
<feature type="disulfide bond" evidence="5">
    <location>
        <begin position="222"/>
        <end position="245"/>
    </location>
</feature>
<evidence type="ECO:0000256" key="2">
    <source>
        <dbReference type="ARBA" id="ARBA00022729"/>
    </source>
</evidence>
<evidence type="ECO:0000256" key="5">
    <source>
        <dbReference type="PROSITE-ProRule" id="PRU00121"/>
    </source>
</evidence>
<dbReference type="InterPro" id="IPR038178">
    <property type="entry name" value="Kringle_sf"/>
</dbReference>
<comment type="caution">
    <text evidence="5">Lacks conserved residue(s) required for the propagation of feature annotation.</text>
</comment>
<feature type="disulfide bond" evidence="5">
    <location>
        <begin position="194"/>
        <end position="233"/>
    </location>
</feature>
<evidence type="ECO:0000259" key="6">
    <source>
        <dbReference type="PROSITE" id="PS50070"/>
    </source>
</evidence>
<proteinExistence type="predicted"/>
<feature type="domain" description="Kringle" evidence="6">
    <location>
        <begin position="172"/>
        <end position="250"/>
    </location>
</feature>
<dbReference type="AlphaFoldDB" id="C3ZK71"/>